<dbReference type="Gene3D" id="3.40.50.10540">
    <property type="entry name" value="Crotonobetainyl-coa:carnitine coa-transferase, domain 1"/>
    <property type="match status" value="1"/>
</dbReference>
<evidence type="ECO:0000313" key="1">
    <source>
        <dbReference type="EMBL" id="ARF13565.1"/>
    </source>
</evidence>
<dbReference type="Proteomes" id="UP000192486">
    <property type="component" value="Chromosome"/>
</dbReference>
<organism evidence="1 2">
    <name type="scientific">Sporosarcina ureae</name>
    <dbReference type="NCBI Taxonomy" id="1571"/>
    <lineage>
        <taxon>Bacteria</taxon>
        <taxon>Bacillati</taxon>
        <taxon>Bacillota</taxon>
        <taxon>Bacilli</taxon>
        <taxon>Bacillales</taxon>
        <taxon>Caryophanaceae</taxon>
        <taxon>Sporosarcina</taxon>
    </lineage>
</organism>
<dbReference type="PANTHER" id="PTHR48228">
    <property type="entry name" value="SUCCINYL-COA--D-CITRAMALATE COA-TRANSFERASE"/>
    <property type="match status" value="1"/>
</dbReference>
<dbReference type="PANTHER" id="PTHR48228:SF5">
    <property type="entry name" value="ALPHA-METHYLACYL-COA RACEMASE"/>
    <property type="match status" value="1"/>
</dbReference>
<dbReference type="SUPFAM" id="SSF89796">
    <property type="entry name" value="CoA-transferase family III (CaiB/BaiF)"/>
    <property type="match status" value="1"/>
</dbReference>
<dbReference type="EMBL" id="CP015108">
    <property type="protein sequence ID" value="ARF13565.1"/>
    <property type="molecule type" value="Genomic_DNA"/>
</dbReference>
<evidence type="ECO:0000313" key="2">
    <source>
        <dbReference type="Proteomes" id="UP000192486"/>
    </source>
</evidence>
<reference evidence="1 2" key="1">
    <citation type="submission" date="2016-04" db="EMBL/GenBank/DDBJ databases">
        <title>Comparative Genomics and Epigenetics of Sporosarcina ureae.</title>
        <authorList>
            <person name="Oliver A.S."/>
            <person name="Cooper K.K."/>
        </authorList>
    </citation>
    <scope>NUCLEOTIDE SEQUENCE [LARGE SCALE GENOMIC DNA]</scope>
    <source>
        <strain evidence="1 2">S204</strain>
    </source>
</reference>
<dbReference type="InterPro" id="IPR003673">
    <property type="entry name" value="CoA-Trfase_fam_III"/>
</dbReference>
<dbReference type="InterPro" id="IPR023606">
    <property type="entry name" value="CoA-Trfase_III_dom_1_sf"/>
</dbReference>
<protein>
    <submittedName>
        <fullName evidence="1">Carnitine dehydratase</fullName>
    </submittedName>
</protein>
<dbReference type="InterPro" id="IPR044855">
    <property type="entry name" value="CoA-Trfase_III_dom3_sf"/>
</dbReference>
<dbReference type="Pfam" id="PF02515">
    <property type="entry name" value="CoA_transf_3"/>
    <property type="match status" value="1"/>
</dbReference>
<dbReference type="InterPro" id="IPR050509">
    <property type="entry name" value="CoA-transferase_III"/>
</dbReference>
<sequence>MPLDSIQVLDLSRLLPGPYCSMLLADFGAEVIKVEEPSIGDYARAELPKVGEVSALFHSLNRGKKSICLNLKDVADKECFKQLVKDADVVIESFRPGVMKRLGLDYKILSEINPGLVYCAITGYGQDGPYATQPGHDLNYIGYAGLLDVMGERHGAPQIPATQIADIGGGAYPAAMGIMLALFERQKTGIGQMVDISMMDGVLSWMPTFFPGFLATGQQPQRGELDLSGKRASYAVYETKDHKWLAVGAFELKFWRAFCDVIGKEEFAEKLHDPVDVQLQMKEEITAILLQKTSAQWMEIFDGVAACVTPVLSFDEVLEDPQVKARGMIQQVEDPEIGPVTHIATPIKLSRTPGKIQSPAPSLGEHTVAVLGE</sequence>
<name>A0ABN4YU59_SPOUR</name>
<keyword evidence="2" id="KW-1185">Reference proteome</keyword>
<dbReference type="Gene3D" id="3.30.1540.10">
    <property type="entry name" value="formyl-coa transferase, domain 3"/>
    <property type="match status" value="1"/>
</dbReference>
<accession>A0ABN4YU59</accession>
<proteinExistence type="predicted"/>
<gene>
    <name evidence="1" type="ORF">SporoS204_04950</name>
</gene>
<dbReference type="RefSeq" id="WP_029054496.1">
    <property type="nucleotide sequence ID" value="NZ_CP015108.1"/>
</dbReference>